<dbReference type="PROSITE" id="PS50801">
    <property type="entry name" value="STAS"/>
    <property type="match status" value="1"/>
</dbReference>
<comment type="caution">
    <text evidence="4">The sequence shown here is derived from an EMBL/GenBank/DDBJ whole genome shotgun (WGS) entry which is preliminary data.</text>
</comment>
<comment type="similarity">
    <text evidence="1 2">Belongs to the anti-sigma-factor antagonist family.</text>
</comment>
<dbReference type="Pfam" id="PF01740">
    <property type="entry name" value="STAS"/>
    <property type="match status" value="1"/>
</dbReference>
<dbReference type="RefSeq" id="WP_184832042.1">
    <property type="nucleotide sequence ID" value="NZ_JACHMN010000001.1"/>
</dbReference>
<dbReference type="PANTHER" id="PTHR33495">
    <property type="entry name" value="ANTI-SIGMA FACTOR ANTAGONIST TM_1081-RELATED-RELATED"/>
    <property type="match status" value="1"/>
</dbReference>
<evidence type="ECO:0000256" key="1">
    <source>
        <dbReference type="ARBA" id="ARBA00009013"/>
    </source>
</evidence>
<accession>A0A841BJQ1</accession>
<keyword evidence="5" id="KW-1185">Reference proteome</keyword>
<dbReference type="Gene3D" id="3.30.750.24">
    <property type="entry name" value="STAS domain"/>
    <property type="match status" value="1"/>
</dbReference>
<sequence length="106" mass="11610">MTDSLLDHTVTQSDGRYVISLIGDSDFNTSRELLRWLTTAIDQAGGRYVVIDAGQLAAIDSSGLGILLRAYYYSQQRHVTICMVNTSGKIKRMLEVTGITELIAVG</sequence>
<dbReference type="InterPro" id="IPR003658">
    <property type="entry name" value="Anti-sigma_ant"/>
</dbReference>
<feature type="domain" description="STAS" evidence="3">
    <location>
        <begin position="6"/>
        <end position="106"/>
    </location>
</feature>
<evidence type="ECO:0000313" key="5">
    <source>
        <dbReference type="Proteomes" id="UP000587527"/>
    </source>
</evidence>
<dbReference type="AlphaFoldDB" id="A0A841BJQ1"/>
<dbReference type="NCBIfam" id="TIGR00377">
    <property type="entry name" value="ant_ant_sig"/>
    <property type="match status" value="1"/>
</dbReference>
<evidence type="ECO:0000256" key="2">
    <source>
        <dbReference type="RuleBase" id="RU003749"/>
    </source>
</evidence>
<gene>
    <name evidence="4" type="ORF">F4553_000768</name>
</gene>
<dbReference type="Proteomes" id="UP000587527">
    <property type="component" value="Unassembled WGS sequence"/>
</dbReference>
<reference evidence="4 5" key="1">
    <citation type="submission" date="2020-08" db="EMBL/GenBank/DDBJ databases">
        <title>Sequencing the genomes of 1000 actinobacteria strains.</title>
        <authorList>
            <person name="Klenk H.-P."/>
        </authorList>
    </citation>
    <scope>NUCLEOTIDE SEQUENCE [LARGE SCALE GENOMIC DNA]</scope>
    <source>
        <strain evidence="4 5">DSM 45362</strain>
    </source>
</reference>
<dbReference type="SUPFAM" id="SSF52091">
    <property type="entry name" value="SpoIIaa-like"/>
    <property type="match status" value="1"/>
</dbReference>
<dbReference type="InterPro" id="IPR036513">
    <property type="entry name" value="STAS_dom_sf"/>
</dbReference>
<dbReference type="PANTHER" id="PTHR33495:SF2">
    <property type="entry name" value="ANTI-SIGMA FACTOR ANTAGONIST TM_1081-RELATED"/>
    <property type="match status" value="1"/>
</dbReference>
<dbReference type="InterPro" id="IPR002645">
    <property type="entry name" value="STAS_dom"/>
</dbReference>
<dbReference type="CDD" id="cd07043">
    <property type="entry name" value="STAS_anti-anti-sigma_factors"/>
    <property type="match status" value="1"/>
</dbReference>
<protein>
    <recommendedName>
        <fullName evidence="2">Anti-sigma factor antagonist</fullName>
    </recommendedName>
</protein>
<evidence type="ECO:0000259" key="3">
    <source>
        <dbReference type="PROSITE" id="PS50801"/>
    </source>
</evidence>
<organism evidence="4 5">
    <name type="scientific">Allocatelliglobosispora scoriae</name>
    <dbReference type="NCBI Taxonomy" id="643052"/>
    <lineage>
        <taxon>Bacteria</taxon>
        <taxon>Bacillati</taxon>
        <taxon>Actinomycetota</taxon>
        <taxon>Actinomycetes</taxon>
        <taxon>Micromonosporales</taxon>
        <taxon>Micromonosporaceae</taxon>
        <taxon>Allocatelliglobosispora</taxon>
    </lineage>
</organism>
<proteinExistence type="inferred from homology"/>
<evidence type="ECO:0000313" key="4">
    <source>
        <dbReference type="EMBL" id="MBB5867389.1"/>
    </source>
</evidence>
<dbReference type="GO" id="GO:0043856">
    <property type="term" value="F:anti-sigma factor antagonist activity"/>
    <property type="evidence" value="ECO:0007669"/>
    <property type="project" value="InterPro"/>
</dbReference>
<dbReference type="EMBL" id="JACHMN010000001">
    <property type="protein sequence ID" value="MBB5867389.1"/>
    <property type="molecule type" value="Genomic_DNA"/>
</dbReference>
<name>A0A841BJQ1_9ACTN</name>